<evidence type="ECO:0000313" key="1">
    <source>
        <dbReference type="EMBL" id="PIZ16120.1"/>
    </source>
</evidence>
<sequence>MPEPWTDVLDYACVWADGETEELGVVKKITTNAYWNFGKNYDGTRSHAEGTTFKLTELLQEDWADCRDMSATVHVFAKGIGCSSLNVRRIDGPFVYKPIKPIGMILWQVDTWNFHQVANYSGIYDACLQLDPSNPRISLGEDINGTYKNDLFDSGDWLPGIPFSYTEVK</sequence>
<comment type="caution">
    <text evidence="1">The sequence shown here is derived from an EMBL/GenBank/DDBJ whole genome shotgun (WGS) entry which is preliminary data.</text>
</comment>
<reference evidence="2" key="1">
    <citation type="submission" date="2017-09" db="EMBL/GenBank/DDBJ databases">
        <title>Depth-based differentiation of microbial function through sediment-hosted aquifers and enrichment of novel symbionts in the deep terrestrial subsurface.</title>
        <authorList>
            <person name="Probst A.J."/>
            <person name="Ladd B."/>
            <person name="Jarett J.K."/>
            <person name="Geller-Mcgrath D.E."/>
            <person name="Sieber C.M.K."/>
            <person name="Emerson J.B."/>
            <person name="Anantharaman K."/>
            <person name="Thomas B.C."/>
            <person name="Malmstrom R."/>
            <person name="Stieglmeier M."/>
            <person name="Klingl A."/>
            <person name="Woyke T."/>
            <person name="Ryan C.M."/>
            <person name="Banfield J.F."/>
        </authorList>
    </citation>
    <scope>NUCLEOTIDE SEQUENCE [LARGE SCALE GENOMIC DNA]</scope>
</reference>
<accession>A0A2M7S9G4</accession>
<evidence type="ECO:0000313" key="2">
    <source>
        <dbReference type="Proteomes" id="UP000229307"/>
    </source>
</evidence>
<dbReference type="EMBL" id="PFMR01000209">
    <property type="protein sequence ID" value="PIZ16120.1"/>
    <property type="molecule type" value="Genomic_DNA"/>
</dbReference>
<organism evidence="1 2">
    <name type="scientific">Candidatus Desantisbacteria bacterium CG_4_10_14_0_8_um_filter_48_22</name>
    <dbReference type="NCBI Taxonomy" id="1974543"/>
    <lineage>
        <taxon>Bacteria</taxon>
        <taxon>Candidatus Desantisiibacteriota</taxon>
    </lineage>
</organism>
<name>A0A2M7S9G4_9BACT</name>
<dbReference type="AlphaFoldDB" id="A0A2M7S9G4"/>
<proteinExistence type="predicted"/>
<gene>
    <name evidence="1" type="ORF">COY52_08000</name>
</gene>
<protein>
    <submittedName>
        <fullName evidence="1">Uncharacterized protein</fullName>
    </submittedName>
</protein>
<dbReference type="Proteomes" id="UP000229307">
    <property type="component" value="Unassembled WGS sequence"/>
</dbReference>